<comment type="catalytic activity">
    <reaction evidence="12">
        <text>hydrogencarbonate + H(+) = CO2 + H2O</text>
        <dbReference type="Rhea" id="RHEA:10748"/>
        <dbReference type="ChEBI" id="CHEBI:15377"/>
        <dbReference type="ChEBI" id="CHEBI:15378"/>
        <dbReference type="ChEBI" id="CHEBI:16526"/>
        <dbReference type="ChEBI" id="CHEBI:17544"/>
        <dbReference type="EC" id="4.2.1.1"/>
    </reaction>
</comment>
<reference evidence="17 18" key="1">
    <citation type="submission" date="2019-09" db="EMBL/GenBank/DDBJ databases">
        <title>H2 Metabolism Revealed by Metagenomic Analysis in Subglacial Sediment of East Antarctica.</title>
        <authorList>
            <person name="Yang Z."/>
            <person name="Zhang Y."/>
            <person name="Lv Y."/>
            <person name="Yan W."/>
            <person name="Xiao X."/>
            <person name="Sun B."/>
            <person name="Ma H."/>
        </authorList>
    </citation>
    <scope>NUCLEOTIDE SEQUENCE [LARGE SCALE GENOMIC DNA]</scope>
    <source>
        <strain evidence="17">Bin2_2</strain>
    </source>
</reference>
<dbReference type="GO" id="GO:0031470">
    <property type="term" value="C:carboxysome"/>
    <property type="evidence" value="ECO:0007669"/>
    <property type="project" value="UniProtKB-SubCell"/>
</dbReference>
<evidence type="ECO:0000256" key="4">
    <source>
        <dbReference type="ARBA" id="ARBA00022833"/>
    </source>
</evidence>
<keyword evidence="11" id="KW-1283">Bacterial microcompartment</keyword>
<dbReference type="Gene3D" id="1.20.120.1310">
    <property type="entry name" value="Carboxysome Shell Carbonic Anhydrase, N-terminal helical domain"/>
    <property type="match status" value="1"/>
</dbReference>
<comment type="caution">
    <text evidence="17">The sequence shown here is derived from an EMBL/GenBank/DDBJ whole genome shotgun (WGS) entry which is preliminary data.</text>
</comment>
<dbReference type="Pfam" id="PF08936">
    <property type="entry name" value="CsoSCA_C"/>
    <property type="match status" value="1"/>
</dbReference>
<evidence type="ECO:0000256" key="10">
    <source>
        <dbReference type="ARBA" id="ARBA00024121"/>
    </source>
</evidence>
<dbReference type="EMBL" id="JAAFGW010000157">
    <property type="protein sequence ID" value="NDP48771.1"/>
    <property type="molecule type" value="Genomic_DNA"/>
</dbReference>
<gene>
    <name evidence="17" type="ORF">GZ085_10355</name>
</gene>
<feature type="domain" description="Carboxysome Shell Carbonic Anhydrase N-terminal" evidence="16">
    <location>
        <begin position="28"/>
        <end position="119"/>
    </location>
</feature>
<name>A0A7C9P8M7_9PROT</name>
<keyword evidence="8" id="KW-1282">Carboxysome</keyword>
<dbReference type="Gene3D" id="3.30.1330.140">
    <property type="entry name" value="Carboxysome Shell Carbonic Anhydrase, C-terminal domain"/>
    <property type="match status" value="1"/>
</dbReference>
<accession>A0A7C9P8M7</accession>
<evidence type="ECO:0000256" key="7">
    <source>
        <dbReference type="ARBA" id="ARBA00023587"/>
    </source>
</evidence>
<evidence type="ECO:0000313" key="18">
    <source>
        <dbReference type="Proteomes" id="UP000483432"/>
    </source>
</evidence>
<evidence type="ECO:0000256" key="9">
    <source>
        <dbReference type="ARBA" id="ARBA00024021"/>
    </source>
</evidence>
<protein>
    <recommendedName>
        <fullName evidence="10 13">Carboxysome shell carbonic anhydrase</fullName>
        <ecNumber evidence="2 13">4.2.1.1</ecNumber>
    </recommendedName>
</protein>
<evidence type="ECO:0000313" key="17">
    <source>
        <dbReference type="EMBL" id="NDP48771.1"/>
    </source>
</evidence>
<evidence type="ECO:0000256" key="6">
    <source>
        <dbReference type="ARBA" id="ARBA00023300"/>
    </source>
</evidence>
<organism evidence="17 18">
    <name type="scientific">Sulfuriferula multivorans</name>
    <dbReference type="NCBI Taxonomy" id="1559896"/>
    <lineage>
        <taxon>Bacteria</taxon>
        <taxon>Pseudomonadati</taxon>
        <taxon>Pseudomonadota</taxon>
        <taxon>Betaproteobacteria</taxon>
        <taxon>Nitrosomonadales</taxon>
        <taxon>Sulfuricellaceae</taxon>
        <taxon>Sulfuriferula</taxon>
    </lineage>
</organism>
<comment type="subcellular location">
    <subcellularLocation>
        <location evidence="7">Carboxysome</location>
    </subcellularLocation>
</comment>
<keyword evidence="5" id="KW-0456">Lyase</keyword>
<keyword evidence="6" id="KW-0120">Carbon dioxide fixation</keyword>
<dbReference type="GO" id="GO:0015977">
    <property type="term" value="P:carbon fixation"/>
    <property type="evidence" value="ECO:0007669"/>
    <property type="project" value="UniProtKB-UniRule"/>
</dbReference>
<evidence type="ECO:0000259" key="16">
    <source>
        <dbReference type="Pfam" id="PF20687"/>
    </source>
</evidence>
<dbReference type="InterPro" id="IPR048620">
    <property type="entry name" value="CsoSCA_C"/>
</dbReference>
<dbReference type="GO" id="GO:0004089">
    <property type="term" value="F:carbonate dehydratase activity"/>
    <property type="evidence" value="ECO:0007669"/>
    <property type="project" value="UniProtKB-UniRule"/>
</dbReference>
<dbReference type="InterPro" id="IPR048539">
    <property type="entry name" value="CsoSCA_cat"/>
</dbReference>
<dbReference type="Proteomes" id="UP000483432">
    <property type="component" value="Unassembled WGS sequence"/>
</dbReference>
<dbReference type="Pfam" id="PF20687">
    <property type="entry name" value="CsoSCA_N"/>
    <property type="match status" value="1"/>
</dbReference>
<dbReference type="GO" id="GO:0046872">
    <property type="term" value="F:metal ion binding"/>
    <property type="evidence" value="ECO:0007669"/>
    <property type="project" value="UniProtKB-KW"/>
</dbReference>
<evidence type="ECO:0000259" key="15">
    <source>
        <dbReference type="Pfam" id="PF20686"/>
    </source>
</evidence>
<dbReference type="NCBIfam" id="TIGR02701">
    <property type="entry name" value="shell_carb_anhy"/>
    <property type="match status" value="1"/>
</dbReference>
<dbReference type="InterPro" id="IPR043065">
    <property type="entry name" value="CsoSCA_N_sf"/>
</dbReference>
<sequence>MRTAEELCQPESLDNLACVIGSGQRCEHALVDQELNRRLYAYENLVRGRFSPIVDTLKTLSAFQHEMDFVARAQRVAQDKLGYTLPLDLLENAWSAGLDLRALHSYCVFRSFKECIDQAAVDQLPWRDRMLIDAAFIQSCGYHTLDISPCADGRLQGLLPFVFRMASNDAVYVKAYAGALFDVEGDVADWTQRELLRLAGGIPGGESGNYLKIAVYHYSTSNPCQQGCAAHGSNDGLAKQAATDRLAELRGAIENTYGRGAAPDTLMIGMDTDTDAIRVHLPDSDSANCPMRFVESAGLFHETLGMSATEARSAVDQAIINAEKNCGLQPGMRKLITCLLEANLSQIQYVIQHHEGRYAVIGHNERFICAGEAMSELQLRNKFYFAHLDTVEEGAPDIDVGIKIFSGLNIARGLAVPVLVHFHYSSRVPGARERAVARCQRVQTAIQDRYSQLHLKGMLHCQMAVSDSEGSERCTFIDDVVQQAGH</sequence>
<proteinExistence type="inferred from homology"/>
<dbReference type="AlphaFoldDB" id="A0A7C9P8M7"/>
<evidence type="ECO:0000256" key="13">
    <source>
        <dbReference type="NCBIfam" id="TIGR02701"/>
    </source>
</evidence>
<keyword evidence="4" id="KW-0862">Zinc</keyword>
<feature type="domain" description="Carboxysome Shell Carbonic Anhydrase catalytic" evidence="15">
    <location>
        <begin position="135"/>
        <end position="363"/>
    </location>
</feature>
<evidence type="ECO:0000256" key="5">
    <source>
        <dbReference type="ARBA" id="ARBA00023239"/>
    </source>
</evidence>
<dbReference type="InterPro" id="IPR014074">
    <property type="entry name" value="Carboxysome_shell_carb_anhy"/>
</dbReference>
<comment type="similarity">
    <text evidence="9">Belongs to the beta-class carbonic anhydrase family. CsoSCA subfamily.</text>
</comment>
<evidence type="ECO:0000256" key="2">
    <source>
        <dbReference type="ARBA" id="ARBA00012925"/>
    </source>
</evidence>
<evidence type="ECO:0000256" key="12">
    <source>
        <dbReference type="ARBA" id="ARBA00048348"/>
    </source>
</evidence>
<evidence type="ECO:0000256" key="11">
    <source>
        <dbReference type="ARBA" id="ARBA00024446"/>
    </source>
</evidence>
<evidence type="ECO:0000256" key="1">
    <source>
        <dbReference type="ARBA" id="ARBA00001947"/>
    </source>
</evidence>
<feature type="domain" description="Carboxysome Shell Carbonic Anhydrase C-terminal" evidence="14">
    <location>
        <begin position="364"/>
        <end position="479"/>
    </location>
</feature>
<dbReference type="EC" id="4.2.1.1" evidence="2 13"/>
<evidence type="ECO:0000256" key="3">
    <source>
        <dbReference type="ARBA" id="ARBA00022723"/>
    </source>
</evidence>
<evidence type="ECO:0000256" key="8">
    <source>
        <dbReference type="ARBA" id="ARBA00023669"/>
    </source>
</evidence>
<dbReference type="InterPro" id="IPR048619">
    <property type="entry name" value="CsoSCA_N"/>
</dbReference>
<comment type="cofactor">
    <cofactor evidence="1">
        <name>Zn(2+)</name>
        <dbReference type="ChEBI" id="CHEBI:29105"/>
    </cofactor>
</comment>
<keyword evidence="3" id="KW-0479">Metal-binding</keyword>
<dbReference type="InterPro" id="IPR043066">
    <property type="entry name" value="CsoSCA_C_sf"/>
</dbReference>
<dbReference type="Pfam" id="PF20686">
    <property type="entry name" value="CsoSCA_cat"/>
    <property type="match status" value="1"/>
</dbReference>
<evidence type="ECO:0000259" key="14">
    <source>
        <dbReference type="Pfam" id="PF08936"/>
    </source>
</evidence>